<proteinExistence type="predicted"/>
<feature type="compositionally biased region" description="Polar residues" evidence="1">
    <location>
        <begin position="535"/>
        <end position="545"/>
    </location>
</feature>
<name>A0ABX6ESM8_KLUMA</name>
<evidence type="ECO:0000313" key="2">
    <source>
        <dbReference type="EMBL" id="QGN15335.1"/>
    </source>
</evidence>
<feature type="compositionally biased region" description="Polar residues" evidence="1">
    <location>
        <begin position="25"/>
        <end position="44"/>
    </location>
</feature>
<protein>
    <submittedName>
        <fullName evidence="2">Protein SPO23</fullName>
    </submittedName>
</protein>
<reference evidence="2 3" key="2">
    <citation type="submission" date="2019-11" db="EMBL/GenBank/DDBJ databases">
        <authorList>
            <person name="Lu H."/>
        </authorList>
    </citation>
    <scope>NUCLEOTIDE SEQUENCE [LARGE SCALE GENOMIC DNA]</scope>
    <source>
        <strain evidence="2 3">FIM1</strain>
    </source>
</reference>
<dbReference type="Proteomes" id="UP000422736">
    <property type="component" value="Chromosome 3"/>
</dbReference>
<dbReference type="EMBL" id="CP015056">
    <property type="protein sequence ID" value="QGN15335.1"/>
    <property type="molecule type" value="Genomic_DNA"/>
</dbReference>
<reference evidence="2 3" key="1">
    <citation type="submission" date="2016-03" db="EMBL/GenBank/DDBJ databases">
        <title>How can Kluyveromyces marxianus grow so fast - potential evolutionary course in Saccharomyces Complex revealed by comparative genomics.</title>
        <authorList>
            <person name="Mo W."/>
            <person name="Lu W."/>
            <person name="Yang X."/>
            <person name="Qi J."/>
            <person name="Lv H."/>
        </authorList>
    </citation>
    <scope>NUCLEOTIDE SEQUENCE [LARGE SCALE GENOMIC DNA]</scope>
    <source>
        <strain evidence="2 3">FIM1</strain>
    </source>
</reference>
<dbReference type="Gene3D" id="2.60.40.640">
    <property type="match status" value="1"/>
</dbReference>
<dbReference type="InterPro" id="IPR014752">
    <property type="entry name" value="Arrestin-like_C"/>
</dbReference>
<organism evidence="2 3">
    <name type="scientific">Kluyveromyces marxianus</name>
    <name type="common">Yeast</name>
    <name type="synonym">Candida kefyr</name>
    <dbReference type="NCBI Taxonomy" id="4911"/>
    <lineage>
        <taxon>Eukaryota</taxon>
        <taxon>Fungi</taxon>
        <taxon>Dikarya</taxon>
        <taxon>Ascomycota</taxon>
        <taxon>Saccharomycotina</taxon>
        <taxon>Saccharomycetes</taxon>
        <taxon>Saccharomycetales</taxon>
        <taxon>Saccharomycetaceae</taxon>
        <taxon>Kluyveromyces</taxon>
    </lineage>
</organism>
<evidence type="ECO:0000313" key="3">
    <source>
        <dbReference type="Proteomes" id="UP000422736"/>
    </source>
</evidence>
<sequence>MIFQNPKVTLTPTCSPLESDVPPTYSVSDSCDNSPTALSHRSSASGPHIVPLVSADGPVPSRPMLIRLNKAKRFSATPFTYNVFDKTANPLKTVHDCLTLRLETKLDSNTVYLPGLNSSLDDELESQKASLSGHLVLTVKSTSLVIQNLAVRLNGYSTEFLCVLDNDQIEKVNEDGTTVNKSNLESQVRLFREGPEKRPSYYDPFITDEIVCFDKFPIVLTKGTYSIPFTFVLDSRKHHASYRSMRGSTTYRVETSLTLLPEGGRRGSASFGMFFPKPEPELIFLTQECKMVKTIPYSTMLQNQSVEDQGFLKKENTDYSFYLSSKVLEIGKPFQCTLNLIAPPETKLLKVDVKLLQKMTIPIVTTDMCTPVGKIYAKSQFFQLDSFEQPANAVSNTINVKFDNIVISDERDNGILTKKILPTYCEASRLKIPTKDSKIAKLETSHHVIITATAAVPVGTDHADASPSKQKYKKTNINFKIPVIVLDQYMGSTLHLPAYEPETTNSKILSNCLEFSGTINCLDDCVPLVYTAAYSSTENSPDSSPTSPPRYAALYN</sequence>
<feature type="region of interest" description="Disordered" evidence="1">
    <location>
        <begin position="535"/>
        <end position="556"/>
    </location>
</feature>
<feature type="region of interest" description="Disordered" evidence="1">
    <location>
        <begin position="19"/>
        <end position="44"/>
    </location>
</feature>
<accession>A0ABX6ESM8</accession>
<keyword evidence="3" id="KW-1185">Reference proteome</keyword>
<gene>
    <name evidence="2" type="primary">SPO23</name>
    <name evidence="2" type="ORF">FIM1_2024</name>
</gene>
<evidence type="ECO:0000256" key="1">
    <source>
        <dbReference type="SAM" id="MobiDB-lite"/>
    </source>
</evidence>